<evidence type="ECO:0008006" key="4">
    <source>
        <dbReference type="Google" id="ProtNLM"/>
    </source>
</evidence>
<evidence type="ECO:0000256" key="1">
    <source>
        <dbReference type="SAM" id="MobiDB-lite"/>
    </source>
</evidence>
<dbReference type="EMBL" id="CAXKWB010037378">
    <property type="protein sequence ID" value="CAL4149751.1"/>
    <property type="molecule type" value="Genomic_DNA"/>
</dbReference>
<name>A0AAV2RXH6_MEGNR</name>
<protein>
    <recommendedName>
        <fullName evidence="4">C2 domain-containing protein</fullName>
    </recommendedName>
</protein>
<feature type="region of interest" description="Disordered" evidence="1">
    <location>
        <begin position="1"/>
        <end position="29"/>
    </location>
</feature>
<gene>
    <name evidence="2" type="ORF">MNOR_LOCUS30497</name>
</gene>
<sequence length="127" mass="14294">MVKDSSLGSSQCGTPLGTPAATPKHKRDIPSGLSYCIKSLGTPAASQLHRAVISSRNEISSDNSSMKNECRRTENILKIWILEVKGVQNKKRYYCNLVVDSQLRHSTVVKQKMKMCFWGEYFQIDLE</sequence>
<dbReference type="Proteomes" id="UP001497623">
    <property type="component" value="Unassembled WGS sequence"/>
</dbReference>
<dbReference type="AlphaFoldDB" id="A0AAV2RXH6"/>
<feature type="non-terminal residue" evidence="2">
    <location>
        <position position="127"/>
    </location>
</feature>
<comment type="caution">
    <text evidence="2">The sequence shown here is derived from an EMBL/GenBank/DDBJ whole genome shotgun (WGS) entry which is preliminary data.</text>
</comment>
<keyword evidence="3" id="KW-1185">Reference proteome</keyword>
<organism evidence="2 3">
    <name type="scientific">Meganyctiphanes norvegica</name>
    <name type="common">Northern krill</name>
    <name type="synonym">Thysanopoda norvegica</name>
    <dbReference type="NCBI Taxonomy" id="48144"/>
    <lineage>
        <taxon>Eukaryota</taxon>
        <taxon>Metazoa</taxon>
        <taxon>Ecdysozoa</taxon>
        <taxon>Arthropoda</taxon>
        <taxon>Crustacea</taxon>
        <taxon>Multicrustacea</taxon>
        <taxon>Malacostraca</taxon>
        <taxon>Eumalacostraca</taxon>
        <taxon>Eucarida</taxon>
        <taxon>Euphausiacea</taxon>
        <taxon>Euphausiidae</taxon>
        <taxon>Meganyctiphanes</taxon>
    </lineage>
</organism>
<reference evidence="2 3" key="1">
    <citation type="submission" date="2024-05" db="EMBL/GenBank/DDBJ databases">
        <authorList>
            <person name="Wallberg A."/>
        </authorList>
    </citation>
    <scope>NUCLEOTIDE SEQUENCE [LARGE SCALE GENOMIC DNA]</scope>
</reference>
<accession>A0AAV2RXH6</accession>
<proteinExistence type="predicted"/>
<evidence type="ECO:0000313" key="3">
    <source>
        <dbReference type="Proteomes" id="UP001497623"/>
    </source>
</evidence>
<evidence type="ECO:0000313" key="2">
    <source>
        <dbReference type="EMBL" id="CAL4149751.1"/>
    </source>
</evidence>
<feature type="compositionally biased region" description="Polar residues" evidence="1">
    <location>
        <begin position="1"/>
        <end position="13"/>
    </location>
</feature>